<accession>D7L702</accession>
<dbReference type="HOGENOM" id="CLU_123543_2_0_1"/>
<keyword evidence="1 4" id="KW-0732">Signal</keyword>
<evidence type="ECO:0000256" key="4">
    <source>
        <dbReference type="SAM" id="SignalP"/>
    </source>
</evidence>
<dbReference type="EMBL" id="GL348715">
    <property type="protein sequence ID" value="EFH62299.1"/>
    <property type="molecule type" value="Genomic_DNA"/>
</dbReference>
<dbReference type="STRING" id="81972.D7L702"/>
<reference evidence="7" key="1">
    <citation type="journal article" date="2011" name="Nat. Genet.">
        <title>The Arabidopsis lyrata genome sequence and the basis of rapid genome size change.</title>
        <authorList>
            <person name="Hu T.T."/>
            <person name="Pattyn P."/>
            <person name="Bakker E.G."/>
            <person name="Cao J."/>
            <person name="Cheng J.-F."/>
            <person name="Clark R.M."/>
            <person name="Fahlgren N."/>
            <person name="Fawcett J.A."/>
            <person name="Grimwood J."/>
            <person name="Gundlach H."/>
            <person name="Haberer G."/>
            <person name="Hollister J.D."/>
            <person name="Ossowski S."/>
            <person name="Ottilar R.P."/>
            <person name="Salamov A.A."/>
            <person name="Schneeberger K."/>
            <person name="Spannagl M."/>
            <person name="Wang X."/>
            <person name="Yang L."/>
            <person name="Nasrallah M.E."/>
            <person name="Bergelson J."/>
            <person name="Carrington J.C."/>
            <person name="Gaut B.S."/>
            <person name="Schmutz J."/>
            <person name="Mayer K.F.X."/>
            <person name="Van de Peer Y."/>
            <person name="Grigoriev I.V."/>
            <person name="Nordborg M."/>
            <person name="Weigel D."/>
            <person name="Guo Y.-L."/>
        </authorList>
    </citation>
    <scope>NUCLEOTIDE SEQUENCE [LARGE SCALE GENOMIC DNA]</scope>
    <source>
        <strain evidence="7">cv. MN47</strain>
    </source>
</reference>
<keyword evidence="7" id="KW-1185">Reference proteome</keyword>
<sequence length="199" mass="22582">MVTYADNKISPACLLVLLLFVVPSYAMFSTMVTEDEIHTICTKEDINSSFCFEVLKANPKIARLDFSGLAKFLLNYQAQNISDTLKQFKLSGGYTPDIDSYIFCDTQYRLCKELYENALDNRESALKYLAAKDYDGLNTMVSGTLTDMFTCTDDLSTMKPVPQFFMTKSNVIKDLSNIILVIVECFLRKEKILCPSRDL</sequence>
<organism evidence="7">
    <name type="scientific">Arabidopsis lyrata subsp. lyrata</name>
    <name type="common">Lyre-leaved rock-cress</name>
    <dbReference type="NCBI Taxonomy" id="81972"/>
    <lineage>
        <taxon>Eukaryota</taxon>
        <taxon>Viridiplantae</taxon>
        <taxon>Streptophyta</taxon>
        <taxon>Embryophyta</taxon>
        <taxon>Tracheophyta</taxon>
        <taxon>Spermatophyta</taxon>
        <taxon>Magnoliopsida</taxon>
        <taxon>eudicotyledons</taxon>
        <taxon>Gunneridae</taxon>
        <taxon>Pentapetalae</taxon>
        <taxon>rosids</taxon>
        <taxon>malvids</taxon>
        <taxon>Brassicales</taxon>
        <taxon>Brassicaceae</taxon>
        <taxon>Camelineae</taxon>
        <taxon>Arabidopsis</taxon>
    </lineage>
</organism>
<gene>
    <name evidence="6" type="ORF">ARALYDRAFT_674367</name>
</gene>
<feature type="domain" description="Pectinesterase inhibitor" evidence="5">
    <location>
        <begin position="32"/>
        <end position="182"/>
    </location>
</feature>
<name>D7L702_ARALL</name>
<dbReference type="InterPro" id="IPR006501">
    <property type="entry name" value="Pectinesterase_inhib_dom"/>
</dbReference>
<dbReference type="AlphaFoldDB" id="D7L702"/>
<dbReference type="GO" id="GO:0046910">
    <property type="term" value="F:pectinesterase inhibitor activity"/>
    <property type="evidence" value="ECO:0007669"/>
    <property type="project" value="InterPro"/>
</dbReference>
<evidence type="ECO:0000313" key="6">
    <source>
        <dbReference type="EMBL" id="EFH62299.1"/>
    </source>
</evidence>
<proteinExistence type="inferred from homology"/>
<keyword evidence="2" id="KW-1015">Disulfide bond</keyword>
<dbReference type="SMART" id="SM00856">
    <property type="entry name" value="PMEI"/>
    <property type="match status" value="1"/>
</dbReference>
<dbReference type="OrthoDB" id="1090376at2759"/>
<dbReference type="SUPFAM" id="SSF101148">
    <property type="entry name" value="Plant invertase/pectin methylesterase inhibitor"/>
    <property type="match status" value="1"/>
</dbReference>
<evidence type="ECO:0000256" key="2">
    <source>
        <dbReference type="ARBA" id="ARBA00023157"/>
    </source>
</evidence>
<dbReference type="PANTHER" id="PTHR36710">
    <property type="entry name" value="PECTINESTERASE INHIBITOR-LIKE"/>
    <property type="match status" value="1"/>
</dbReference>
<dbReference type="Pfam" id="PF04043">
    <property type="entry name" value="PMEI"/>
    <property type="match status" value="1"/>
</dbReference>
<feature type="signal peptide" evidence="4">
    <location>
        <begin position="1"/>
        <end position="26"/>
    </location>
</feature>
<dbReference type="Gramene" id="Al_scaffold_0003_3564">
    <property type="protein sequence ID" value="Al_scaffold_0003_3564"/>
    <property type="gene ID" value="Al_scaffold_0003_3564"/>
</dbReference>
<dbReference type="InterPro" id="IPR052421">
    <property type="entry name" value="PCW_Enzyme_Inhibitor"/>
</dbReference>
<dbReference type="CDD" id="cd15797">
    <property type="entry name" value="PMEI"/>
    <property type="match status" value="1"/>
</dbReference>
<evidence type="ECO:0000313" key="7">
    <source>
        <dbReference type="Proteomes" id="UP000008694"/>
    </source>
</evidence>
<dbReference type="PANTHER" id="PTHR36710:SF17">
    <property type="entry name" value="PLANT INVERTASE_PECTIN METHYLESTERASE INHIBITOR SUPERFAMILY PROTEIN"/>
    <property type="match status" value="1"/>
</dbReference>
<dbReference type="FunFam" id="1.20.140.40:FF:000008">
    <property type="entry name" value="Invertase/pectin methylesterase inhibitor family protein"/>
    <property type="match status" value="1"/>
</dbReference>
<dbReference type="InterPro" id="IPR035513">
    <property type="entry name" value="Invertase/methylesterase_inhib"/>
</dbReference>
<dbReference type="Proteomes" id="UP000008694">
    <property type="component" value="Unassembled WGS sequence"/>
</dbReference>
<evidence type="ECO:0000256" key="1">
    <source>
        <dbReference type="ARBA" id="ARBA00022729"/>
    </source>
</evidence>
<dbReference type="KEGG" id="aly:9322106"/>
<evidence type="ECO:0000256" key="3">
    <source>
        <dbReference type="ARBA" id="ARBA00038471"/>
    </source>
</evidence>
<comment type="similarity">
    <text evidence="3">Belongs to the PMEI family.</text>
</comment>
<dbReference type="InterPro" id="IPR034086">
    <property type="entry name" value="PMEI_plant"/>
</dbReference>
<dbReference type="NCBIfam" id="TIGR01614">
    <property type="entry name" value="PME_inhib"/>
    <property type="match status" value="1"/>
</dbReference>
<evidence type="ECO:0000259" key="5">
    <source>
        <dbReference type="SMART" id="SM00856"/>
    </source>
</evidence>
<feature type="chain" id="PRO_5003102103" evidence="4">
    <location>
        <begin position="27"/>
        <end position="199"/>
    </location>
</feature>
<protein>
    <submittedName>
        <fullName evidence="6">Predicted protein</fullName>
    </submittedName>
</protein>
<dbReference type="Gene3D" id="1.20.140.40">
    <property type="entry name" value="Invertase/pectin methylesterase inhibitor family protein"/>
    <property type="match status" value="1"/>
</dbReference>